<organism evidence="1">
    <name type="scientific">virus sp. ctah610</name>
    <dbReference type="NCBI Taxonomy" id="2826807"/>
    <lineage>
        <taxon>Viruses</taxon>
    </lineage>
</organism>
<name>A0A8S5R7C6_9VIRU</name>
<protein>
    <submittedName>
        <fullName evidence="1">Uncharacterized protein</fullName>
    </submittedName>
</protein>
<dbReference type="EMBL" id="BK015827">
    <property type="protein sequence ID" value="DAE27050.1"/>
    <property type="molecule type" value="Genomic_DNA"/>
</dbReference>
<sequence length="107" mass="12117">MDIQGEVYADLVSELNLTKENDKSAMLVKVKNAVREVRNRRSYPSHFTEEDIQKDLGVLYSNIRGLALYDYNQIGAEGQSAHSSNGTSRTWKDREDCLKGVFAWAGF</sequence>
<accession>A0A8S5R7C6</accession>
<proteinExistence type="predicted"/>
<evidence type="ECO:0000313" key="1">
    <source>
        <dbReference type="EMBL" id="DAE27050.1"/>
    </source>
</evidence>
<reference evidence="1" key="1">
    <citation type="journal article" date="2021" name="Proc. Natl. Acad. Sci. U.S.A.">
        <title>A Catalog of Tens of Thousands of Viruses from Human Metagenomes Reveals Hidden Associations with Chronic Diseases.</title>
        <authorList>
            <person name="Tisza M.J."/>
            <person name="Buck C.B."/>
        </authorList>
    </citation>
    <scope>NUCLEOTIDE SEQUENCE</scope>
    <source>
        <strain evidence="1">Ctah610</strain>
    </source>
</reference>